<evidence type="ECO:0000256" key="1">
    <source>
        <dbReference type="ARBA" id="ARBA00023002"/>
    </source>
</evidence>
<feature type="domain" description="Pyrroline-5-carboxylate reductase catalytic N-terminal" evidence="2">
    <location>
        <begin position="4"/>
        <end position="93"/>
    </location>
</feature>
<dbReference type="Gene3D" id="3.40.50.720">
    <property type="entry name" value="NAD(P)-binding Rossmann-like Domain"/>
    <property type="match status" value="1"/>
</dbReference>
<dbReference type="PANTHER" id="PTHR14239:SF10">
    <property type="entry name" value="REDUCTASE"/>
    <property type="match status" value="1"/>
</dbReference>
<dbReference type="InterPro" id="IPR028939">
    <property type="entry name" value="P5C_Rdtase_cat_N"/>
</dbReference>
<dbReference type="AlphaFoldDB" id="A0A1Q4VD68"/>
<dbReference type="Pfam" id="PF03807">
    <property type="entry name" value="F420_oxidored"/>
    <property type="match status" value="1"/>
</dbReference>
<dbReference type="GO" id="GO:0016491">
    <property type="term" value="F:oxidoreductase activity"/>
    <property type="evidence" value="ECO:0007669"/>
    <property type="project" value="UniProtKB-KW"/>
</dbReference>
<keyword evidence="4" id="KW-1185">Reference proteome</keyword>
<dbReference type="InterPro" id="IPR036291">
    <property type="entry name" value="NAD(P)-bd_dom_sf"/>
</dbReference>
<keyword evidence="1" id="KW-0560">Oxidoreductase</keyword>
<evidence type="ECO:0000313" key="4">
    <source>
        <dbReference type="Proteomes" id="UP000186455"/>
    </source>
</evidence>
<accession>A0A1Q4VD68</accession>
<dbReference type="RefSeq" id="WP_073783350.1">
    <property type="nucleotide sequence ID" value="NZ_LFBV01000001.1"/>
</dbReference>
<name>A0A1Q4VD68_9ACTN</name>
<comment type="caution">
    <text evidence="3">The sequence shown here is derived from an EMBL/GenBank/DDBJ whole genome shotgun (WGS) entry which is preliminary data.</text>
</comment>
<dbReference type="SUPFAM" id="SSF51735">
    <property type="entry name" value="NAD(P)-binding Rossmann-fold domains"/>
    <property type="match status" value="1"/>
</dbReference>
<protein>
    <recommendedName>
        <fullName evidence="2">Pyrroline-5-carboxylate reductase catalytic N-terminal domain-containing protein</fullName>
    </recommendedName>
</protein>
<organism evidence="3 4">
    <name type="scientific">Streptomyces uncialis</name>
    <dbReference type="NCBI Taxonomy" id="1048205"/>
    <lineage>
        <taxon>Bacteria</taxon>
        <taxon>Bacillati</taxon>
        <taxon>Actinomycetota</taxon>
        <taxon>Actinomycetes</taxon>
        <taxon>Kitasatosporales</taxon>
        <taxon>Streptomycetaceae</taxon>
        <taxon>Streptomyces</taxon>
    </lineage>
</organism>
<dbReference type="PANTHER" id="PTHR14239">
    <property type="entry name" value="DUDULIN-RELATED"/>
    <property type="match status" value="1"/>
</dbReference>
<dbReference type="InterPro" id="IPR051267">
    <property type="entry name" value="STEAP_metalloreductase"/>
</dbReference>
<reference evidence="3 4" key="1">
    <citation type="submission" date="2015-06" db="EMBL/GenBank/DDBJ databases">
        <title>Cloning and characterization of the uncialamcin biosynthetic gene cluster.</title>
        <authorList>
            <person name="Yan X."/>
            <person name="Huang T."/>
            <person name="Ge H."/>
            <person name="Shen B."/>
        </authorList>
    </citation>
    <scope>NUCLEOTIDE SEQUENCE [LARGE SCALE GENOMIC DNA]</scope>
    <source>
        <strain evidence="3 4">DCA2648</strain>
    </source>
</reference>
<dbReference type="EMBL" id="LFBV01000001">
    <property type="protein sequence ID" value="OKH95765.1"/>
    <property type="molecule type" value="Genomic_DNA"/>
</dbReference>
<evidence type="ECO:0000313" key="3">
    <source>
        <dbReference type="EMBL" id="OKH95765.1"/>
    </source>
</evidence>
<sequence>MTTAIIGTGAIGARLAASLTQGGESVLVAGRDLAKTRELADHLGERATATTVDQAVDMADVLVLAVPFDTIKELVDEWGERLNGTIVVDPSNPIVPDGKGGFTKTLPEEQSSGSVVAALLPPGARLVKAFGTLLAPSLESEARREPDRGAGFFATDDLGAGDEVARLIRAAGFDPVPVGGINQSLRIEVFGDLHEATLGRVPSVEEGRELV</sequence>
<gene>
    <name evidence="3" type="ORF">AB852_03160</name>
</gene>
<dbReference type="Proteomes" id="UP000186455">
    <property type="component" value="Unassembled WGS sequence"/>
</dbReference>
<proteinExistence type="predicted"/>
<dbReference type="STRING" id="1048205.AB852_03160"/>
<evidence type="ECO:0000259" key="2">
    <source>
        <dbReference type="Pfam" id="PF03807"/>
    </source>
</evidence>